<feature type="domain" description="GFO/IDH/MocA-like oxidoreductase" evidence="2">
    <location>
        <begin position="157"/>
        <end position="247"/>
    </location>
</feature>
<dbReference type="SUPFAM" id="SSF51735">
    <property type="entry name" value="NAD(P)-binding Rossmann-fold domains"/>
    <property type="match status" value="1"/>
</dbReference>
<gene>
    <name evidence="3" type="ORF">JF76_16820</name>
</gene>
<dbReference type="GO" id="GO:0000166">
    <property type="term" value="F:nucleotide binding"/>
    <property type="evidence" value="ECO:0007669"/>
    <property type="project" value="InterPro"/>
</dbReference>
<evidence type="ECO:0000259" key="2">
    <source>
        <dbReference type="Pfam" id="PF22725"/>
    </source>
</evidence>
<dbReference type="Pfam" id="PF22725">
    <property type="entry name" value="GFO_IDH_MocA_C3"/>
    <property type="match status" value="1"/>
</dbReference>
<dbReference type="HOGENOM" id="CLU_023194_7_0_9"/>
<dbReference type="PATRIC" id="fig|1218493.3.peg.1759"/>
<dbReference type="PANTHER" id="PTHR43054">
    <property type="match status" value="1"/>
</dbReference>
<evidence type="ECO:0000259" key="1">
    <source>
        <dbReference type="Pfam" id="PF01408"/>
    </source>
</evidence>
<evidence type="ECO:0000313" key="3">
    <source>
        <dbReference type="EMBL" id="KJY54453.1"/>
    </source>
</evidence>
<dbReference type="AlphaFoldDB" id="A0A0F4L855"/>
<dbReference type="EMBL" id="JXBY01000026">
    <property type="protein sequence ID" value="KJY54453.1"/>
    <property type="molecule type" value="Genomic_DNA"/>
</dbReference>
<proteinExistence type="predicted"/>
<organism evidence="3 4">
    <name type="scientific">Lactobacillus kullabergensis</name>
    <dbReference type="NCBI Taxonomy" id="1218493"/>
    <lineage>
        <taxon>Bacteria</taxon>
        <taxon>Bacillati</taxon>
        <taxon>Bacillota</taxon>
        <taxon>Bacilli</taxon>
        <taxon>Lactobacillales</taxon>
        <taxon>Lactobacillaceae</taxon>
        <taxon>Lactobacillus</taxon>
    </lineage>
</organism>
<dbReference type="InterPro" id="IPR000683">
    <property type="entry name" value="Gfo/Idh/MocA-like_OxRdtase_N"/>
</dbReference>
<dbReference type="Proteomes" id="UP000033533">
    <property type="component" value="Unassembled WGS sequence"/>
</dbReference>
<comment type="caution">
    <text evidence="3">The sequence shown here is derived from an EMBL/GenBank/DDBJ whole genome shotgun (WGS) entry which is preliminary data.</text>
</comment>
<dbReference type="OrthoDB" id="9815825at2"/>
<dbReference type="PANTHER" id="PTHR43054:SF1">
    <property type="entry name" value="SCYLLO-INOSITOL 2-DEHYDROGENASE (NADP(+)) IOLU"/>
    <property type="match status" value="1"/>
</dbReference>
<accession>A0A0F4L855</accession>
<sequence>MKLGIIGSGKIVHDFLTTAAKIKGLELAAISTTKRSQPIAKDLAKQYNIKEVFADNGQLCHDENVDTVYVAVPNSLHYEIVKEALLAGKNVICEKPYVETVAQAEELKEIADKKDLIIVEAITNIHLPNFKAIKQQLAEIAPIHIISLNYTQYSSRYDDFLQGKIAPVFDPAKDGGTLTDLNIYNIHLAVGLFGKPEKVQYYPVMQKQVDTSGILNLVYPDKQAVLIAAKDSYTTPRSFIEGEKGTIYFDGSTGVIKNFTVEHRNGDDSEFNFNEFDHRMASEFRDFVKIIDTHDTQKAKDLYEHSIAVMDVLAKAKQSVSNN</sequence>
<dbReference type="Pfam" id="PF01408">
    <property type="entry name" value="GFO_IDH_MocA"/>
    <property type="match status" value="1"/>
</dbReference>
<protein>
    <submittedName>
        <fullName evidence="3">Oxidoreductase</fullName>
    </submittedName>
</protein>
<dbReference type="STRING" id="1218493.JF76_16820"/>
<dbReference type="InterPro" id="IPR055170">
    <property type="entry name" value="GFO_IDH_MocA-like_dom"/>
</dbReference>
<feature type="domain" description="Gfo/Idh/MocA-like oxidoreductase N-terminal" evidence="1">
    <location>
        <begin position="2"/>
        <end position="118"/>
    </location>
</feature>
<dbReference type="SUPFAM" id="SSF55347">
    <property type="entry name" value="Glyceraldehyde-3-phosphate dehydrogenase-like, C-terminal domain"/>
    <property type="match status" value="1"/>
</dbReference>
<reference evidence="3 4" key="1">
    <citation type="submission" date="2014-12" db="EMBL/GenBank/DDBJ databases">
        <title>Comparative genomics of the lactic acid bacteria isolated from the honey bee gut.</title>
        <authorList>
            <person name="Ellegaard K.M."/>
            <person name="Tamarit D."/>
            <person name="Javelind E."/>
            <person name="Olofsson T."/>
            <person name="Andersson S.G."/>
            <person name="Vasquez A."/>
        </authorList>
    </citation>
    <scope>NUCLEOTIDE SEQUENCE [LARGE SCALE GENOMIC DNA]</scope>
    <source>
        <strain evidence="3 4">Biut2</strain>
    </source>
</reference>
<name>A0A0F4L855_9LACO</name>
<dbReference type="Gene3D" id="3.40.50.720">
    <property type="entry name" value="NAD(P)-binding Rossmann-like Domain"/>
    <property type="match status" value="1"/>
</dbReference>
<dbReference type="RefSeq" id="WP_045928652.1">
    <property type="nucleotide sequence ID" value="NZ_JBHSZS010000026.1"/>
</dbReference>
<evidence type="ECO:0000313" key="4">
    <source>
        <dbReference type="Proteomes" id="UP000033533"/>
    </source>
</evidence>
<dbReference type="InterPro" id="IPR036291">
    <property type="entry name" value="NAD(P)-bd_dom_sf"/>
</dbReference>
<dbReference type="Gene3D" id="3.30.360.10">
    <property type="entry name" value="Dihydrodipicolinate Reductase, domain 2"/>
    <property type="match status" value="1"/>
</dbReference>